<evidence type="ECO:0000259" key="2">
    <source>
        <dbReference type="Pfam" id="PF17838"/>
    </source>
</evidence>
<dbReference type="PANTHER" id="PTHR45872">
    <property type="entry name" value="RHO GUANINE NUCLEOTIDE EXCHANGE FACTOR 2, ISOFORM D"/>
    <property type="match status" value="1"/>
</dbReference>
<dbReference type="PANTHER" id="PTHR45872:SF2">
    <property type="entry name" value="RHO GUANINE NUCLEOTIDE EXCHANGE FACTOR 2, ISOFORM D"/>
    <property type="match status" value="1"/>
</dbReference>
<dbReference type="GO" id="GO:0005085">
    <property type="term" value="F:guanyl-nucleotide exchange factor activity"/>
    <property type="evidence" value="ECO:0007669"/>
    <property type="project" value="TreeGrafter"/>
</dbReference>
<evidence type="ECO:0000313" key="3">
    <source>
        <dbReference type="EMBL" id="CAG9789940.1"/>
    </source>
</evidence>
<dbReference type="Gene3D" id="2.30.29.30">
    <property type="entry name" value="Pleckstrin-homology domain (PH domain)/Phosphotyrosine-binding domain (PTB)"/>
    <property type="match status" value="1"/>
</dbReference>
<dbReference type="OrthoDB" id="2272012at2759"/>
<sequence length="311" mass="36112">MLLSVDQAIRATENEHRLRNIQAKLEVRAGNEWDELRRLELPSRRLRLEGELTLRLDQHKKTAVLALMFEDMLVLLQKEGDKFLLKPLPHQHGLLSPLIKWDKVLFRPNAAVRNTFFLMNINGVQMHELSANTAAEYATWVNCIQEAPLAKVELKQTITPSHQPTRSTDDEGTTNVSRNPSDASEKSIATTDEPESDKDRTPGPPECERESTPAEERDEKPELDVKEKEETLDKEEKLMWVLEFNHWNNFYIFYRLDRHNINMHSNQIRKESGKLQLHGLAVRLVLTAKRTNSFTLHDSTRLYLALLKYFL</sequence>
<evidence type="ECO:0000313" key="4">
    <source>
        <dbReference type="Proteomes" id="UP001153714"/>
    </source>
</evidence>
<dbReference type="InterPro" id="IPR011993">
    <property type="entry name" value="PH-like_dom_sf"/>
</dbReference>
<feature type="region of interest" description="Disordered" evidence="1">
    <location>
        <begin position="157"/>
        <end position="229"/>
    </location>
</feature>
<feature type="compositionally biased region" description="Basic and acidic residues" evidence="1">
    <location>
        <begin position="197"/>
        <end position="229"/>
    </location>
</feature>
<protein>
    <recommendedName>
        <fullName evidence="2">ARHGEF1-like PH domain-containing protein</fullName>
    </recommendedName>
</protein>
<keyword evidence="4" id="KW-1185">Reference proteome</keyword>
<dbReference type="SUPFAM" id="SSF50729">
    <property type="entry name" value="PH domain-like"/>
    <property type="match status" value="1"/>
</dbReference>
<organism evidence="3 4">
    <name type="scientific">Diatraea saccharalis</name>
    <name type="common">sugarcane borer</name>
    <dbReference type="NCBI Taxonomy" id="40085"/>
    <lineage>
        <taxon>Eukaryota</taxon>
        <taxon>Metazoa</taxon>
        <taxon>Ecdysozoa</taxon>
        <taxon>Arthropoda</taxon>
        <taxon>Hexapoda</taxon>
        <taxon>Insecta</taxon>
        <taxon>Pterygota</taxon>
        <taxon>Neoptera</taxon>
        <taxon>Endopterygota</taxon>
        <taxon>Lepidoptera</taxon>
        <taxon>Glossata</taxon>
        <taxon>Ditrysia</taxon>
        <taxon>Pyraloidea</taxon>
        <taxon>Crambidae</taxon>
        <taxon>Crambinae</taxon>
        <taxon>Diatraea</taxon>
    </lineage>
</organism>
<dbReference type="InterPro" id="IPR041020">
    <property type="entry name" value="PH_16"/>
</dbReference>
<reference evidence="3" key="2">
    <citation type="submission" date="2022-10" db="EMBL/GenBank/DDBJ databases">
        <authorList>
            <consortium name="ENA_rothamsted_submissions"/>
            <consortium name="culmorum"/>
            <person name="King R."/>
        </authorList>
    </citation>
    <scope>NUCLEOTIDE SEQUENCE</scope>
</reference>
<evidence type="ECO:0000256" key="1">
    <source>
        <dbReference type="SAM" id="MobiDB-lite"/>
    </source>
</evidence>
<dbReference type="GO" id="GO:0007186">
    <property type="term" value="P:G protein-coupled receptor signaling pathway"/>
    <property type="evidence" value="ECO:0007669"/>
    <property type="project" value="TreeGrafter"/>
</dbReference>
<dbReference type="GO" id="GO:0005737">
    <property type="term" value="C:cytoplasm"/>
    <property type="evidence" value="ECO:0007669"/>
    <property type="project" value="TreeGrafter"/>
</dbReference>
<proteinExistence type="predicted"/>
<feature type="compositionally biased region" description="Polar residues" evidence="1">
    <location>
        <begin position="173"/>
        <end position="190"/>
    </location>
</feature>
<reference evidence="3" key="1">
    <citation type="submission" date="2021-12" db="EMBL/GenBank/DDBJ databases">
        <authorList>
            <person name="King R."/>
        </authorList>
    </citation>
    <scope>NUCLEOTIDE SEQUENCE</scope>
</reference>
<name>A0A9N9R5Z5_9NEOP</name>
<dbReference type="Pfam" id="PF17838">
    <property type="entry name" value="PH_16"/>
    <property type="match status" value="1"/>
</dbReference>
<dbReference type="Proteomes" id="UP001153714">
    <property type="component" value="Chromosome 20"/>
</dbReference>
<dbReference type="AlphaFoldDB" id="A0A9N9R5Z5"/>
<accession>A0A9N9R5Z5</accession>
<gene>
    <name evidence="3" type="ORF">DIATSA_LOCUS7632</name>
</gene>
<feature type="compositionally biased region" description="Polar residues" evidence="1">
    <location>
        <begin position="157"/>
        <end position="166"/>
    </location>
</feature>
<feature type="domain" description="ARHGEF1-like PH" evidence="2">
    <location>
        <begin position="35"/>
        <end position="147"/>
    </location>
</feature>
<dbReference type="GO" id="GO:0001664">
    <property type="term" value="F:G protein-coupled receptor binding"/>
    <property type="evidence" value="ECO:0007669"/>
    <property type="project" value="TreeGrafter"/>
</dbReference>
<dbReference type="EMBL" id="OU893351">
    <property type="protein sequence ID" value="CAG9789940.1"/>
    <property type="molecule type" value="Genomic_DNA"/>
</dbReference>